<sequence>MSMKLGASSGTYNVQASELARNKPVTKSVRCVVRFLDDSEAVFEIDKRDKAHVLLQKVFEHLELIEKEYFGLQFIDHTSGAEGMQYYQHQSHDPNEPVITTDVMRWLDPLKTVKKQIKAMPYHLQFRVKFYVSDPSKLQEEYTRYHFFLQLKKDILEGKLVVPYKSAALLASYAVQSELGDYNSEDHTPGYLSEFRFITNQTEDFEHDVCQLHKQHRGQTPADAEYNYLDRAKNLQMYGVDLHRARFRDQSNLEIQLGVTSIGLVVFQNNARINTFSWSKIIKISFKRKQFFIQLRKEMNDNVENLVGFNMFSYRSCKNLWRSCIEHHTFFRLHTPPQVKGSFFSVGSKFRYSGKTQFQAIEEGKRRARIERSFERSPSKHYARRTVGATTRNAILEERNAIDGLRNTPHSNSVENFQRPITDKTGTPAHSLNGGANRVGVPNSTSYPNSLRKCADTFFHSTVRATLPNDYKPNNFGVGSRNSLATGAVPDSRLNHPPGGACKRQSPARTVDGVRPAMDHRLSRSTENCLDQRPVIPRSDAVAGRTFKNDVKGQGSFDNRTSRVKEPLNCKTAVRKSSDE</sequence>
<keyword evidence="6" id="KW-1185">Reference proteome</keyword>
<evidence type="ECO:0000256" key="1">
    <source>
        <dbReference type="ARBA" id="ARBA00004496"/>
    </source>
</evidence>
<dbReference type="PRINTS" id="PR00935">
    <property type="entry name" value="BAND41"/>
</dbReference>
<name>A0AAD9KKU9_RIDPI</name>
<dbReference type="PANTHER" id="PTHR23280">
    <property type="entry name" value="4.1 G PROTEIN"/>
    <property type="match status" value="1"/>
</dbReference>
<dbReference type="InterPro" id="IPR000798">
    <property type="entry name" value="Ez/rad/moesin-like"/>
</dbReference>
<dbReference type="SMART" id="SM01195">
    <property type="entry name" value="FA"/>
    <property type="match status" value="1"/>
</dbReference>
<dbReference type="PANTHER" id="PTHR23280:SF27">
    <property type="entry name" value="TYROSINE-PROTEIN PHOSPHATASE NON-RECEPTOR TYPE"/>
    <property type="match status" value="1"/>
</dbReference>
<dbReference type="InterPro" id="IPR018979">
    <property type="entry name" value="FERM_N"/>
</dbReference>
<dbReference type="InterPro" id="IPR041783">
    <property type="entry name" value="PTPN3/4_FERM_C"/>
</dbReference>
<dbReference type="InterPro" id="IPR014847">
    <property type="entry name" value="FA"/>
</dbReference>
<dbReference type="PRINTS" id="PR00661">
    <property type="entry name" value="ERMFAMILY"/>
</dbReference>
<dbReference type="PROSITE" id="PS00660">
    <property type="entry name" value="FERM_1"/>
    <property type="match status" value="1"/>
</dbReference>
<keyword evidence="2" id="KW-0963">Cytoplasm</keyword>
<evidence type="ECO:0000259" key="4">
    <source>
        <dbReference type="PROSITE" id="PS50057"/>
    </source>
</evidence>
<evidence type="ECO:0000256" key="2">
    <source>
        <dbReference type="ARBA" id="ARBA00022490"/>
    </source>
</evidence>
<comment type="caution">
    <text evidence="5">The sequence shown here is derived from an EMBL/GenBank/DDBJ whole genome shotgun (WGS) entry which is preliminary data.</text>
</comment>
<dbReference type="CDD" id="cd17100">
    <property type="entry name" value="FERM_F1_PTPN3_like"/>
    <property type="match status" value="1"/>
</dbReference>
<dbReference type="PROSITE" id="PS50057">
    <property type="entry name" value="FERM_3"/>
    <property type="match status" value="1"/>
</dbReference>
<accession>A0AAD9KKU9</accession>
<dbReference type="SMART" id="SM00295">
    <property type="entry name" value="B41"/>
    <property type="match status" value="1"/>
</dbReference>
<dbReference type="InterPro" id="IPR011993">
    <property type="entry name" value="PH-like_dom_sf"/>
</dbReference>
<dbReference type="InterPro" id="IPR014352">
    <property type="entry name" value="FERM/acyl-CoA-bd_prot_sf"/>
</dbReference>
<evidence type="ECO:0000313" key="5">
    <source>
        <dbReference type="EMBL" id="KAK2173045.1"/>
    </source>
</evidence>
<dbReference type="EMBL" id="JAODUO010000908">
    <property type="protein sequence ID" value="KAK2173045.1"/>
    <property type="molecule type" value="Genomic_DNA"/>
</dbReference>
<feature type="region of interest" description="Disordered" evidence="3">
    <location>
        <begin position="404"/>
        <end position="443"/>
    </location>
</feature>
<dbReference type="InterPro" id="IPR019748">
    <property type="entry name" value="FERM_central"/>
</dbReference>
<dbReference type="Gene3D" id="1.20.80.10">
    <property type="match status" value="1"/>
</dbReference>
<dbReference type="CDD" id="cd14473">
    <property type="entry name" value="FERM_B-lobe"/>
    <property type="match status" value="1"/>
</dbReference>
<dbReference type="SUPFAM" id="SSF50729">
    <property type="entry name" value="PH domain-like"/>
    <property type="match status" value="1"/>
</dbReference>
<dbReference type="InterPro" id="IPR000299">
    <property type="entry name" value="FERM_domain"/>
</dbReference>
<organism evidence="5 6">
    <name type="scientific">Ridgeia piscesae</name>
    <name type="common">Tubeworm</name>
    <dbReference type="NCBI Taxonomy" id="27915"/>
    <lineage>
        <taxon>Eukaryota</taxon>
        <taxon>Metazoa</taxon>
        <taxon>Spiralia</taxon>
        <taxon>Lophotrochozoa</taxon>
        <taxon>Annelida</taxon>
        <taxon>Polychaeta</taxon>
        <taxon>Sedentaria</taxon>
        <taxon>Canalipalpata</taxon>
        <taxon>Sabellida</taxon>
        <taxon>Siboglinidae</taxon>
        <taxon>Ridgeia</taxon>
    </lineage>
</organism>
<protein>
    <recommendedName>
        <fullName evidence="4">FERM domain-containing protein</fullName>
    </recommendedName>
</protein>
<dbReference type="GO" id="GO:0016020">
    <property type="term" value="C:membrane"/>
    <property type="evidence" value="ECO:0007669"/>
    <property type="project" value="UniProtKB-ARBA"/>
</dbReference>
<dbReference type="GO" id="GO:0031032">
    <property type="term" value="P:actomyosin structure organization"/>
    <property type="evidence" value="ECO:0007669"/>
    <property type="project" value="TreeGrafter"/>
</dbReference>
<dbReference type="Pfam" id="PF09379">
    <property type="entry name" value="FERM_N"/>
    <property type="match status" value="1"/>
</dbReference>
<dbReference type="GO" id="GO:0005856">
    <property type="term" value="C:cytoskeleton"/>
    <property type="evidence" value="ECO:0007669"/>
    <property type="project" value="TreeGrafter"/>
</dbReference>
<dbReference type="FunFam" id="2.30.29.30:FF:000002">
    <property type="entry name" value="Band 4.1-like protein 5 isoform 1"/>
    <property type="match status" value="1"/>
</dbReference>
<feature type="region of interest" description="Disordered" evidence="3">
    <location>
        <begin position="551"/>
        <end position="580"/>
    </location>
</feature>
<dbReference type="InterPro" id="IPR019749">
    <property type="entry name" value="Band_41_domain"/>
</dbReference>
<dbReference type="InterPro" id="IPR018980">
    <property type="entry name" value="FERM_PH-like_C"/>
</dbReference>
<dbReference type="SUPFAM" id="SSF47031">
    <property type="entry name" value="Second domain of FERM"/>
    <property type="match status" value="1"/>
</dbReference>
<feature type="region of interest" description="Disordered" evidence="3">
    <location>
        <begin position="489"/>
        <end position="513"/>
    </location>
</feature>
<dbReference type="PROSITE" id="PS00661">
    <property type="entry name" value="FERM_2"/>
    <property type="match status" value="1"/>
</dbReference>
<dbReference type="SMART" id="SM01196">
    <property type="entry name" value="FERM_C"/>
    <property type="match status" value="1"/>
</dbReference>
<dbReference type="GO" id="GO:0005737">
    <property type="term" value="C:cytoplasm"/>
    <property type="evidence" value="ECO:0007669"/>
    <property type="project" value="UniProtKB-SubCell"/>
</dbReference>
<evidence type="ECO:0000256" key="3">
    <source>
        <dbReference type="SAM" id="MobiDB-lite"/>
    </source>
</evidence>
<dbReference type="FunFam" id="1.20.80.10:FF:000003">
    <property type="entry name" value="Tyrosine-protein phosphatase non-receptor type 4"/>
    <property type="match status" value="1"/>
</dbReference>
<dbReference type="Pfam" id="PF00373">
    <property type="entry name" value="FERM_M"/>
    <property type="match status" value="1"/>
</dbReference>
<reference evidence="5" key="1">
    <citation type="journal article" date="2023" name="Mol. Biol. Evol.">
        <title>Third-Generation Sequencing Reveals the Adaptive Role of the Epigenome in Three Deep-Sea Polychaetes.</title>
        <authorList>
            <person name="Perez M."/>
            <person name="Aroh O."/>
            <person name="Sun Y."/>
            <person name="Lan Y."/>
            <person name="Juniper S.K."/>
            <person name="Young C.R."/>
            <person name="Angers B."/>
            <person name="Qian P.Y."/>
        </authorList>
    </citation>
    <scope>NUCLEOTIDE SEQUENCE</scope>
    <source>
        <strain evidence="5">R07B-5</strain>
    </source>
</reference>
<dbReference type="GO" id="GO:0008092">
    <property type="term" value="F:cytoskeletal protein binding"/>
    <property type="evidence" value="ECO:0007669"/>
    <property type="project" value="InterPro"/>
</dbReference>
<dbReference type="SUPFAM" id="SSF54236">
    <property type="entry name" value="Ubiquitin-like"/>
    <property type="match status" value="1"/>
</dbReference>
<evidence type="ECO:0000313" key="6">
    <source>
        <dbReference type="Proteomes" id="UP001209878"/>
    </source>
</evidence>
<dbReference type="Pfam" id="PF09380">
    <property type="entry name" value="FERM_C"/>
    <property type="match status" value="1"/>
</dbReference>
<dbReference type="InterPro" id="IPR019747">
    <property type="entry name" value="FERM_CS"/>
</dbReference>
<dbReference type="Pfam" id="PF08736">
    <property type="entry name" value="FA"/>
    <property type="match status" value="1"/>
</dbReference>
<gene>
    <name evidence="5" type="ORF">NP493_908g01006</name>
</gene>
<dbReference type="InterPro" id="IPR029071">
    <property type="entry name" value="Ubiquitin-like_domsf"/>
</dbReference>
<dbReference type="Gene3D" id="2.30.29.30">
    <property type="entry name" value="Pleckstrin-homology domain (PH domain)/Phosphotyrosine-binding domain (PTB)"/>
    <property type="match status" value="1"/>
</dbReference>
<comment type="subcellular location">
    <subcellularLocation>
        <location evidence="1">Cytoplasm</location>
    </subcellularLocation>
</comment>
<dbReference type="AlphaFoldDB" id="A0AAD9KKU9"/>
<dbReference type="Proteomes" id="UP001209878">
    <property type="component" value="Unassembled WGS sequence"/>
</dbReference>
<dbReference type="Gene3D" id="3.10.20.90">
    <property type="entry name" value="Phosphatidylinositol 3-kinase Catalytic Subunit, Chain A, domain 1"/>
    <property type="match status" value="1"/>
</dbReference>
<proteinExistence type="predicted"/>
<feature type="domain" description="FERM" evidence="4">
    <location>
        <begin position="29"/>
        <end position="335"/>
    </location>
</feature>
<dbReference type="CDD" id="cd13189">
    <property type="entry name" value="FERM_C_PTPN4_PTPN3_like"/>
    <property type="match status" value="1"/>
</dbReference>
<dbReference type="InterPro" id="IPR035963">
    <property type="entry name" value="FERM_2"/>
</dbReference>